<organism evidence="1 2">
    <name type="scientific">Pseudomonas putida ND6</name>
    <dbReference type="NCBI Taxonomy" id="231023"/>
    <lineage>
        <taxon>Bacteria</taxon>
        <taxon>Pseudomonadati</taxon>
        <taxon>Pseudomonadota</taxon>
        <taxon>Gammaproteobacteria</taxon>
        <taxon>Pseudomonadales</taxon>
        <taxon>Pseudomonadaceae</taxon>
        <taxon>Pseudomonas</taxon>
    </lineage>
</organism>
<protein>
    <submittedName>
        <fullName evidence="1">Uncharacterized protein</fullName>
    </submittedName>
</protein>
<name>I3UQM0_PSEPU</name>
<dbReference type="EMBL" id="CP003588">
    <property type="protein sequence ID" value="AFK67791.1"/>
    <property type="molecule type" value="Genomic_DNA"/>
</dbReference>
<proteinExistence type="predicted"/>
<dbReference type="HOGENOM" id="CLU_2719273_0_0_6"/>
<dbReference type="KEGG" id="ppi:YSA_01877"/>
<gene>
    <name evidence="1" type="ORF">YSA_01877</name>
</gene>
<accession>I3UQM0</accession>
<sequence length="72" mass="7432">MRQPRLDAFDQLADSLGLVAGRLETCDELELGHEGPRGAAAVNLASSLYPNAPVRGRFQGTGVGACNGGHGI</sequence>
<dbReference type="Proteomes" id="UP000005268">
    <property type="component" value="Chromosome"/>
</dbReference>
<reference evidence="1 2" key="1">
    <citation type="journal article" date="2012" name="J. Bacteriol.">
        <title>Complete Genome Sequence of the Naphthalene-Degrading Pseudomonas putida Strain ND6.</title>
        <authorList>
            <person name="Li S."/>
            <person name="Zhao H."/>
            <person name="Li Y."/>
            <person name="Niu S."/>
            <person name="Cai B."/>
        </authorList>
    </citation>
    <scope>NUCLEOTIDE SEQUENCE [LARGE SCALE GENOMIC DNA]</scope>
    <source>
        <strain evidence="1 2">ND6</strain>
    </source>
</reference>
<dbReference type="AlphaFoldDB" id="I3UQM0"/>
<evidence type="ECO:0000313" key="2">
    <source>
        <dbReference type="Proteomes" id="UP000005268"/>
    </source>
</evidence>
<evidence type="ECO:0000313" key="1">
    <source>
        <dbReference type="EMBL" id="AFK67791.1"/>
    </source>
</evidence>